<dbReference type="EMBL" id="JAKNDN010000012">
    <property type="protein sequence ID" value="MCG4959690.1"/>
    <property type="molecule type" value="Genomic_DNA"/>
</dbReference>
<sequence length="318" mass="37493">MEDVLSMGFCILQNIFVPLQYSFKLGVLYMVTTSVNKEWVKLKDLSSAFSRSAFVDVLNYNDYSHFNWLASKYDTLKCTTYFELLKKSYSLISKYYRCEYVYKNELIKLLLKKYGARDSVYFSEFRVGNSIADMVMFNGESKAFEIKTEYDTPRRLDKQMEDYKRFFDKCYLVVPEDRLEEYYNIVEPTTGIITMSRDNGRIILKEVRSVYQNEHFEPKTLMSCLRTDEYKNIALSLGVSLDGVAGYDMYTYCYNVISHADSGKVREFFLREVKKRKNNTSLLRKYPMSIRQMMLSLNLPEDKANKLLKQLNININHA</sequence>
<dbReference type="RefSeq" id="WP_175315980.1">
    <property type="nucleotide sequence ID" value="NZ_BAABYK010000001.1"/>
</dbReference>
<dbReference type="Proteomes" id="UP001199750">
    <property type="component" value="Unassembled WGS sequence"/>
</dbReference>
<accession>A0AAW5C6P4</accession>
<protein>
    <submittedName>
        <fullName evidence="1">Sce7726 family protein</fullName>
    </submittedName>
</protein>
<dbReference type="AlphaFoldDB" id="A0AAW5C6P4"/>
<evidence type="ECO:0000313" key="2">
    <source>
        <dbReference type="Proteomes" id="UP001199750"/>
    </source>
</evidence>
<comment type="caution">
    <text evidence="1">The sequence shown here is derived from an EMBL/GenBank/DDBJ whole genome shotgun (WGS) entry which is preliminary data.</text>
</comment>
<dbReference type="NCBIfam" id="NF033832">
    <property type="entry name" value="sce7726_fam"/>
    <property type="match status" value="1"/>
</dbReference>
<reference evidence="1" key="1">
    <citation type="submission" date="2022-01" db="EMBL/GenBank/DDBJ databases">
        <title>Collection of gut derived symbiotic bacterial strains cultured from healthy donors.</title>
        <authorList>
            <person name="Lin H."/>
            <person name="Kohout C."/>
            <person name="Waligurski E."/>
            <person name="Pamer E.G."/>
        </authorList>
    </citation>
    <scope>NUCLEOTIDE SEQUENCE</scope>
    <source>
        <strain evidence="1">DFI.1.149</strain>
    </source>
</reference>
<dbReference type="InterPro" id="IPR047729">
    <property type="entry name" value="Sce7726-like"/>
</dbReference>
<name>A0AAW5C6P4_9BACT</name>
<proteinExistence type="predicted"/>
<gene>
    <name evidence="1" type="ORF">L0P03_07480</name>
</gene>
<organism evidence="1 2">
    <name type="scientific">Odoribacter splanchnicus</name>
    <dbReference type="NCBI Taxonomy" id="28118"/>
    <lineage>
        <taxon>Bacteria</taxon>
        <taxon>Pseudomonadati</taxon>
        <taxon>Bacteroidota</taxon>
        <taxon>Bacteroidia</taxon>
        <taxon>Bacteroidales</taxon>
        <taxon>Odoribacteraceae</taxon>
        <taxon>Odoribacter</taxon>
    </lineage>
</organism>
<evidence type="ECO:0000313" key="1">
    <source>
        <dbReference type="EMBL" id="MCG4959690.1"/>
    </source>
</evidence>